<feature type="transmembrane region" description="Helical" evidence="1">
    <location>
        <begin position="108"/>
        <end position="128"/>
    </location>
</feature>
<feature type="transmembrane region" description="Helical" evidence="1">
    <location>
        <begin position="63"/>
        <end position="87"/>
    </location>
</feature>
<dbReference type="Pfam" id="PF01757">
    <property type="entry name" value="Acyl_transf_3"/>
    <property type="match status" value="1"/>
</dbReference>
<accession>A0ABZ0TU56</accession>
<feature type="transmembrane region" description="Helical" evidence="1">
    <location>
        <begin position="360"/>
        <end position="379"/>
    </location>
</feature>
<feature type="transmembrane region" description="Helical" evidence="1">
    <location>
        <begin position="254"/>
        <end position="272"/>
    </location>
</feature>
<feature type="transmembrane region" description="Helical" evidence="1">
    <location>
        <begin position="332"/>
        <end position="354"/>
    </location>
</feature>
<keyword evidence="1" id="KW-0812">Transmembrane</keyword>
<keyword evidence="3" id="KW-0012">Acyltransferase</keyword>
<keyword evidence="3" id="KW-0808">Transferase</keyword>
<feature type="transmembrane region" description="Helical" evidence="1">
    <location>
        <begin position="29"/>
        <end position="51"/>
    </location>
</feature>
<gene>
    <name evidence="3" type="ORF">SNE25_10800</name>
</gene>
<proteinExistence type="predicted"/>
<keyword evidence="4" id="KW-1185">Reference proteome</keyword>
<organism evidence="3 4">
    <name type="scientific">Mucilaginibacter sabulilitoris</name>
    <dbReference type="NCBI Taxonomy" id="1173583"/>
    <lineage>
        <taxon>Bacteria</taxon>
        <taxon>Pseudomonadati</taxon>
        <taxon>Bacteroidota</taxon>
        <taxon>Sphingobacteriia</taxon>
        <taxon>Sphingobacteriales</taxon>
        <taxon>Sphingobacteriaceae</taxon>
        <taxon>Mucilaginibacter</taxon>
    </lineage>
</organism>
<feature type="transmembrane region" description="Helical" evidence="1">
    <location>
        <begin position="224"/>
        <end position="242"/>
    </location>
</feature>
<dbReference type="InterPro" id="IPR050623">
    <property type="entry name" value="Glucan_succinyl_AcylTrfase"/>
</dbReference>
<dbReference type="RefSeq" id="WP_321565110.1">
    <property type="nucleotide sequence ID" value="NZ_CP139558.1"/>
</dbReference>
<evidence type="ECO:0000256" key="1">
    <source>
        <dbReference type="SAM" id="Phobius"/>
    </source>
</evidence>
<dbReference type="PANTHER" id="PTHR36927">
    <property type="entry name" value="BLR4337 PROTEIN"/>
    <property type="match status" value="1"/>
</dbReference>
<feature type="transmembrane region" description="Helical" evidence="1">
    <location>
        <begin position="186"/>
        <end position="204"/>
    </location>
</feature>
<dbReference type="EC" id="2.3.1.-" evidence="3"/>
<evidence type="ECO:0000313" key="4">
    <source>
        <dbReference type="Proteomes" id="UP001324380"/>
    </source>
</evidence>
<dbReference type="PANTHER" id="PTHR36927:SF4">
    <property type="entry name" value="BLR5718 PROTEIN"/>
    <property type="match status" value="1"/>
</dbReference>
<reference evidence="3 4" key="1">
    <citation type="submission" date="2023-11" db="EMBL/GenBank/DDBJ databases">
        <title>Analysis of the Genomes of Mucilaginibacter gossypii cycad 4 and M. sabulilitoris SNA2: microbes with the potential for plant growth promotion.</title>
        <authorList>
            <person name="Hirsch A.M."/>
            <person name="Humm E."/>
            <person name="Rubbi M."/>
            <person name="Del Vecchio G."/>
            <person name="Ha S.M."/>
            <person name="Pellegrini M."/>
            <person name="Gunsalus R.P."/>
        </authorList>
    </citation>
    <scope>NUCLEOTIDE SEQUENCE [LARGE SCALE GENOMIC DNA]</scope>
    <source>
        <strain evidence="3 4">SNA2</strain>
    </source>
</reference>
<evidence type="ECO:0000313" key="3">
    <source>
        <dbReference type="EMBL" id="WPU96007.1"/>
    </source>
</evidence>
<dbReference type="GO" id="GO:0016746">
    <property type="term" value="F:acyltransferase activity"/>
    <property type="evidence" value="ECO:0007669"/>
    <property type="project" value="UniProtKB-KW"/>
</dbReference>
<sequence length="388" mass="43296">MAEQIPVPSTVSGSNIKAGKIVYIDNLKVVLTILVVLHHTFITYGAPGGWYYSEKTTHTVAQIFMTVFVAVNQSFFMGFFFFISAYFTESSYRKKGAAHFMTDRLKRLGIPLVFYSFILSPVLSYLVYRFGMGHHITYMQYLSGFHPWIDFGVLWFVAALLLFNLVYVGAMLLLKNVPFSLGEAPGTFNIVLFALTLALGSYLARSVFPIGWVLAPVGFQLGHFVQYIALFALGIIASRGQWLNKVSYKMSKGFAVIVLIMIVVVFPIIYYVKVVTNSPVETLSGKGYWQSLMYACWEQFTGIFMITALLGIAKQKWNAQPAFIKNMSRAAFAVYIFHPLVLISLSMMFKPLALDPAVKLLFVAPLAVTGSFALGYLLVKIPGVKAII</sequence>
<keyword evidence="1" id="KW-0472">Membrane</keyword>
<name>A0ABZ0TU56_9SPHI</name>
<feature type="transmembrane region" description="Helical" evidence="1">
    <location>
        <begin position="292"/>
        <end position="312"/>
    </location>
</feature>
<protein>
    <submittedName>
        <fullName evidence="3">Acyltransferase</fullName>
        <ecNumber evidence="3">2.3.1.-</ecNumber>
    </submittedName>
</protein>
<dbReference type="EMBL" id="CP139558">
    <property type="protein sequence ID" value="WPU96007.1"/>
    <property type="molecule type" value="Genomic_DNA"/>
</dbReference>
<dbReference type="InterPro" id="IPR002656">
    <property type="entry name" value="Acyl_transf_3_dom"/>
</dbReference>
<dbReference type="Proteomes" id="UP001324380">
    <property type="component" value="Chromosome"/>
</dbReference>
<evidence type="ECO:0000259" key="2">
    <source>
        <dbReference type="Pfam" id="PF01757"/>
    </source>
</evidence>
<keyword evidence="1" id="KW-1133">Transmembrane helix</keyword>
<feature type="domain" description="Acyltransferase 3" evidence="2">
    <location>
        <begin position="22"/>
        <end position="374"/>
    </location>
</feature>
<feature type="transmembrane region" description="Helical" evidence="1">
    <location>
        <begin position="148"/>
        <end position="174"/>
    </location>
</feature>